<gene>
    <name evidence="8" type="ORF">O3M35_002448</name>
</gene>
<reference evidence="8 9" key="1">
    <citation type="submission" date="2022-12" db="EMBL/GenBank/DDBJ databases">
        <title>Chromosome-level genome assembly of true bugs.</title>
        <authorList>
            <person name="Ma L."/>
            <person name="Li H."/>
        </authorList>
    </citation>
    <scope>NUCLEOTIDE SEQUENCE [LARGE SCALE GENOMIC DNA]</scope>
    <source>
        <strain evidence="8">Lab_2022b</strain>
    </source>
</reference>
<dbReference type="SMART" id="SM00644">
    <property type="entry name" value="Ami_2"/>
    <property type="match status" value="1"/>
</dbReference>
<keyword evidence="9" id="KW-1185">Reference proteome</keyword>
<dbReference type="GO" id="GO:0008270">
    <property type="term" value="F:zinc ion binding"/>
    <property type="evidence" value="ECO:0007669"/>
    <property type="project" value="InterPro"/>
</dbReference>
<dbReference type="Gene3D" id="3.40.80.10">
    <property type="entry name" value="Peptidoglycan recognition protein-like"/>
    <property type="match status" value="1"/>
</dbReference>
<dbReference type="AlphaFoldDB" id="A0AAW1CPG7"/>
<evidence type="ECO:0000256" key="2">
    <source>
        <dbReference type="ARBA" id="ARBA00022588"/>
    </source>
</evidence>
<evidence type="ECO:0000256" key="1">
    <source>
        <dbReference type="ARBA" id="ARBA00007553"/>
    </source>
</evidence>
<dbReference type="GO" id="GO:0008745">
    <property type="term" value="F:N-acetylmuramoyl-L-alanine amidase activity"/>
    <property type="evidence" value="ECO:0007669"/>
    <property type="project" value="InterPro"/>
</dbReference>
<feature type="domain" description="Peptidoglycan recognition protein family" evidence="7">
    <location>
        <begin position="245"/>
        <end position="389"/>
    </location>
</feature>
<dbReference type="GO" id="GO:0045087">
    <property type="term" value="P:innate immune response"/>
    <property type="evidence" value="ECO:0007669"/>
    <property type="project" value="UniProtKB-KW"/>
</dbReference>
<dbReference type="InterPro" id="IPR002502">
    <property type="entry name" value="Amidase_domain"/>
</dbReference>
<dbReference type="SUPFAM" id="SSF55846">
    <property type="entry name" value="N-acetylmuramoyl-L-alanine amidase-like"/>
    <property type="match status" value="1"/>
</dbReference>
<evidence type="ECO:0000256" key="3">
    <source>
        <dbReference type="ARBA" id="ARBA00022859"/>
    </source>
</evidence>
<keyword evidence="5" id="KW-1133">Transmembrane helix</keyword>
<evidence type="ECO:0000313" key="8">
    <source>
        <dbReference type="EMBL" id="KAK9499405.1"/>
    </source>
</evidence>
<keyword evidence="2" id="KW-0399">Innate immunity</keyword>
<dbReference type="PANTHER" id="PTHR11022:SF41">
    <property type="entry name" value="PEPTIDOGLYCAN-RECOGNITION PROTEIN LC-RELATED"/>
    <property type="match status" value="1"/>
</dbReference>
<dbReference type="Pfam" id="PF01510">
    <property type="entry name" value="Amidase_2"/>
    <property type="match status" value="1"/>
</dbReference>
<evidence type="ECO:0000313" key="9">
    <source>
        <dbReference type="Proteomes" id="UP001461498"/>
    </source>
</evidence>
<accession>A0AAW1CPG7</accession>
<evidence type="ECO:0000259" key="7">
    <source>
        <dbReference type="SMART" id="SM00701"/>
    </source>
</evidence>
<feature type="transmembrane region" description="Helical" evidence="5">
    <location>
        <begin position="210"/>
        <end position="234"/>
    </location>
</feature>
<dbReference type="PANTHER" id="PTHR11022">
    <property type="entry name" value="PEPTIDOGLYCAN RECOGNITION PROTEIN"/>
    <property type="match status" value="1"/>
</dbReference>
<keyword evidence="5" id="KW-0472">Membrane</keyword>
<proteinExistence type="inferred from homology"/>
<dbReference type="InterPro" id="IPR015510">
    <property type="entry name" value="PGRP"/>
</dbReference>
<sequence length="420" mass="47281">MEASDTDKVGISSRQSSADSLVRVNPCERTQEVSKNVFNGEVDVHHGLEINDATNEVRSNELGNYGSEEEVNGETHSSTVAVEHVNIEDTEDTQLGNRNVYHGEVDVHHILEINAEDNQPGPAFPYSTEIPAVHPLKTPVLSDELLQQFNDNEEIESKLEESSYNERTYEMSQEAYRILTEPSNQETYSSESAPLINKSEPKRGFITKEYFVLVSLVMAALIFAIVLTIIYGHVKANEDLPINFAHIYRSRSKWFASPPKYYIPVFTYLPPKFVVISHTETKDCDLTNICNREVRDIQAAQMAATYDDIAYSFLVAGDGMIYEGRGWYQRSATVPSMGCSSLAVAFVGNFTTDLPPKKQIDALKILLDTSEDIGKLAKGYKIFMEREIVQGSDSPGLNLTKYLQKWPHWNPFSHEDMICD</sequence>
<dbReference type="InterPro" id="IPR006619">
    <property type="entry name" value="PGRP_domain_met/bac"/>
</dbReference>
<name>A0AAW1CPG7_9HEMI</name>
<dbReference type="CDD" id="cd06583">
    <property type="entry name" value="PGRP"/>
    <property type="match status" value="1"/>
</dbReference>
<keyword evidence="3" id="KW-0391">Immunity</keyword>
<evidence type="ECO:0000256" key="5">
    <source>
        <dbReference type="SAM" id="Phobius"/>
    </source>
</evidence>
<evidence type="ECO:0000259" key="6">
    <source>
        <dbReference type="SMART" id="SM00644"/>
    </source>
</evidence>
<dbReference type="InterPro" id="IPR036505">
    <property type="entry name" value="Amidase/PGRP_sf"/>
</dbReference>
<protein>
    <submittedName>
        <fullName evidence="8">Uncharacterized protein</fullName>
    </submittedName>
</protein>
<dbReference type="GO" id="GO:0009253">
    <property type="term" value="P:peptidoglycan catabolic process"/>
    <property type="evidence" value="ECO:0007669"/>
    <property type="project" value="InterPro"/>
</dbReference>
<organism evidence="8 9">
    <name type="scientific">Rhynocoris fuscipes</name>
    <dbReference type="NCBI Taxonomy" id="488301"/>
    <lineage>
        <taxon>Eukaryota</taxon>
        <taxon>Metazoa</taxon>
        <taxon>Ecdysozoa</taxon>
        <taxon>Arthropoda</taxon>
        <taxon>Hexapoda</taxon>
        <taxon>Insecta</taxon>
        <taxon>Pterygota</taxon>
        <taxon>Neoptera</taxon>
        <taxon>Paraneoptera</taxon>
        <taxon>Hemiptera</taxon>
        <taxon>Heteroptera</taxon>
        <taxon>Panheteroptera</taxon>
        <taxon>Cimicomorpha</taxon>
        <taxon>Reduviidae</taxon>
        <taxon>Harpactorinae</taxon>
        <taxon>Harpactorini</taxon>
        <taxon>Rhynocoris</taxon>
    </lineage>
</organism>
<feature type="region of interest" description="Disordered" evidence="4">
    <location>
        <begin position="1"/>
        <end position="23"/>
    </location>
</feature>
<dbReference type="EMBL" id="JAPXFL010000011">
    <property type="protein sequence ID" value="KAK9499405.1"/>
    <property type="molecule type" value="Genomic_DNA"/>
</dbReference>
<dbReference type="Proteomes" id="UP001461498">
    <property type="component" value="Unassembled WGS sequence"/>
</dbReference>
<comment type="similarity">
    <text evidence="1">Belongs to the N-acetylmuramoyl-L-alanine amidase 2 family.</text>
</comment>
<evidence type="ECO:0000256" key="4">
    <source>
        <dbReference type="SAM" id="MobiDB-lite"/>
    </source>
</evidence>
<feature type="domain" description="N-acetylmuramoyl-L-alanine amidase" evidence="6">
    <location>
        <begin position="261"/>
        <end position="396"/>
    </location>
</feature>
<dbReference type="SMART" id="SM00701">
    <property type="entry name" value="PGRP"/>
    <property type="match status" value="1"/>
</dbReference>
<keyword evidence="5" id="KW-0812">Transmembrane</keyword>
<comment type="caution">
    <text evidence="8">The sequence shown here is derived from an EMBL/GenBank/DDBJ whole genome shotgun (WGS) entry which is preliminary data.</text>
</comment>